<dbReference type="InterPro" id="IPR009040">
    <property type="entry name" value="Ferritin-like_diiron"/>
</dbReference>
<sequence>MSKKIIDVLNEDRAYELAAIIQYMGHHYEAEGLESPAVIEIFKKTSIDEMKHAEMLAERIVYLGGTPVQKPTEIVRGGDLTKMIKDDLAAENGAIKRYKDHIKLCEQESDPTTRLMLEQILSDEEGHADTWETTLGIRK</sequence>
<reference evidence="8 9" key="1">
    <citation type="journal article" date="2015" name="Nature">
        <title>rRNA introns, odd ribosomes, and small enigmatic genomes across a large radiation of phyla.</title>
        <authorList>
            <person name="Brown C.T."/>
            <person name="Hug L.A."/>
            <person name="Thomas B.C."/>
            <person name="Sharon I."/>
            <person name="Castelle C.J."/>
            <person name="Singh A."/>
            <person name="Wilkins M.J."/>
            <person name="Williams K.H."/>
            <person name="Banfield J.F."/>
        </authorList>
    </citation>
    <scope>NUCLEOTIDE SEQUENCE [LARGE SCALE GENOMIC DNA]</scope>
</reference>
<feature type="binding site" description="axial binding residue" evidence="6">
    <location>
        <position position="50"/>
    </location>
    <ligand>
        <name>heme b</name>
        <dbReference type="ChEBI" id="CHEBI:60344"/>
        <note>ligand shared between dimeric partners</note>
    </ligand>
    <ligandPart>
        <name>Fe</name>
        <dbReference type="ChEBI" id="CHEBI:18248"/>
    </ligandPart>
</feature>
<dbReference type="EMBL" id="LBXN01000100">
    <property type="protein sequence ID" value="KKR30393.1"/>
    <property type="molecule type" value="Genomic_DNA"/>
</dbReference>
<dbReference type="Proteomes" id="UP000034539">
    <property type="component" value="Unassembled WGS sequence"/>
</dbReference>
<dbReference type="Pfam" id="PF00210">
    <property type="entry name" value="Ferritin"/>
    <property type="match status" value="1"/>
</dbReference>
<comment type="caution">
    <text evidence="8">The sequence shown here is derived from an EMBL/GenBank/DDBJ whole genome shotgun (WGS) entry which is preliminary data.</text>
</comment>
<dbReference type="GO" id="GO:0008199">
    <property type="term" value="F:ferric iron binding"/>
    <property type="evidence" value="ECO:0007669"/>
    <property type="project" value="InterPro"/>
</dbReference>
<name>A0A0G0PR31_9BACT</name>
<feature type="binding site" evidence="6">
    <location>
        <position position="16"/>
    </location>
    <ligand>
        <name>Fe cation</name>
        <dbReference type="ChEBI" id="CHEBI:24875"/>
        <label>1</label>
    </ligand>
</feature>
<dbReference type="PROSITE" id="PS50905">
    <property type="entry name" value="FERRITIN_LIKE"/>
    <property type="match status" value="1"/>
</dbReference>
<dbReference type="GO" id="GO:0005829">
    <property type="term" value="C:cytosol"/>
    <property type="evidence" value="ECO:0007669"/>
    <property type="project" value="TreeGrafter"/>
</dbReference>
<dbReference type="InterPro" id="IPR008331">
    <property type="entry name" value="Ferritin_DPS_dom"/>
</dbReference>
<dbReference type="InterPro" id="IPR009078">
    <property type="entry name" value="Ferritin-like_SF"/>
</dbReference>
<feature type="binding site" evidence="6">
    <location>
        <position position="124"/>
    </location>
    <ligand>
        <name>Fe cation</name>
        <dbReference type="ChEBI" id="CHEBI:24875"/>
        <label>1</label>
    </ligand>
</feature>
<feature type="binding site" evidence="6">
    <location>
        <position position="52"/>
    </location>
    <ligand>
        <name>Fe cation</name>
        <dbReference type="ChEBI" id="CHEBI:24875"/>
        <label>1</label>
    </ligand>
</feature>
<dbReference type="InterPro" id="IPR012347">
    <property type="entry name" value="Ferritin-like"/>
</dbReference>
<feature type="binding site" evidence="6">
    <location>
        <position position="49"/>
    </location>
    <ligand>
        <name>Fe cation</name>
        <dbReference type="ChEBI" id="CHEBI:24875"/>
        <label>2</label>
    </ligand>
</feature>
<evidence type="ECO:0000256" key="4">
    <source>
        <dbReference type="ARBA" id="ARBA00023004"/>
    </source>
</evidence>
<dbReference type="GO" id="GO:0020037">
    <property type="term" value="F:heme binding"/>
    <property type="evidence" value="ECO:0007669"/>
    <property type="project" value="TreeGrafter"/>
</dbReference>
<feature type="binding site" evidence="6">
    <location>
        <position position="91"/>
    </location>
    <ligand>
        <name>Fe cation</name>
        <dbReference type="ChEBI" id="CHEBI:24875"/>
        <label>2</label>
    </ligand>
</feature>
<evidence type="ECO:0000256" key="1">
    <source>
        <dbReference type="ARBA" id="ARBA00022434"/>
    </source>
</evidence>
<feature type="binding site" evidence="6">
    <location>
        <position position="124"/>
    </location>
    <ligand>
        <name>Fe cation</name>
        <dbReference type="ChEBI" id="CHEBI:24875"/>
        <label>2</label>
    </ligand>
</feature>
<dbReference type="SUPFAM" id="SSF47240">
    <property type="entry name" value="Ferritin-like"/>
    <property type="match status" value="1"/>
</dbReference>
<gene>
    <name evidence="8" type="ORF">UT63_C0100G0004</name>
</gene>
<dbReference type="AlphaFoldDB" id="A0A0G0PR31"/>
<keyword evidence="2" id="KW-0349">Heme</keyword>
<dbReference type="Gene3D" id="1.20.1260.10">
    <property type="match status" value="1"/>
</dbReference>
<feature type="binding site" evidence="6">
    <location>
        <position position="48"/>
    </location>
    <ligand>
        <name>Fe cation</name>
        <dbReference type="ChEBI" id="CHEBI:24875"/>
        <label>3</label>
    </ligand>
</feature>
<evidence type="ECO:0000313" key="9">
    <source>
        <dbReference type="Proteomes" id="UP000034539"/>
    </source>
</evidence>
<accession>A0A0G0PR31</accession>
<dbReference type="GO" id="GO:0006879">
    <property type="term" value="P:intracellular iron ion homeostasis"/>
    <property type="evidence" value="ECO:0007669"/>
    <property type="project" value="UniProtKB-KW"/>
</dbReference>
<evidence type="ECO:0000259" key="7">
    <source>
        <dbReference type="PROSITE" id="PS50905"/>
    </source>
</evidence>
<evidence type="ECO:0000313" key="8">
    <source>
        <dbReference type="EMBL" id="KKR30393.1"/>
    </source>
</evidence>
<keyword evidence="1 5" id="KW-0409">Iron storage</keyword>
<dbReference type="PIRSF" id="PIRSF002560">
    <property type="entry name" value="Bacterioferritin"/>
    <property type="match status" value="1"/>
</dbReference>
<dbReference type="GO" id="GO:0004322">
    <property type="term" value="F:ferroxidase activity"/>
    <property type="evidence" value="ECO:0007669"/>
    <property type="project" value="UniProtKB-EC"/>
</dbReference>
<dbReference type="PANTHER" id="PTHR30295:SF0">
    <property type="entry name" value="BACTERIOFERRITIN"/>
    <property type="match status" value="1"/>
</dbReference>
<keyword evidence="3 5" id="KW-0479">Metal-binding</keyword>
<comment type="catalytic activity">
    <reaction evidence="5">
        <text>4 Fe(2+) + O2 + 4 H(+) = 4 Fe(3+) + 2 H2O</text>
        <dbReference type="Rhea" id="RHEA:11148"/>
        <dbReference type="ChEBI" id="CHEBI:15377"/>
        <dbReference type="ChEBI" id="CHEBI:15378"/>
        <dbReference type="ChEBI" id="CHEBI:15379"/>
        <dbReference type="ChEBI" id="CHEBI:29033"/>
        <dbReference type="ChEBI" id="CHEBI:29034"/>
        <dbReference type="EC" id="1.16.3.1"/>
    </reaction>
</comment>
<dbReference type="PANTHER" id="PTHR30295">
    <property type="entry name" value="BACTERIOFERRITIN"/>
    <property type="match status" value="1"/>
</dbReference>
<comment type="function">
    <text evidence="5">Iron-storage protein, whose ferroxidase center binds Fe(2+), oxidizes it using dioxygen to Fe(3+), and participates in the subsequent Fe(3+) oxide mineral core formation within the central cavity of the BFR protein shell.</text>
</comment>
<evidence type="ECO:0000256" key="3">
    <source>
        <dbReference type="ARBA" id="ARBA00022723"/>
    </source>
</evidence>
<feature type="binding site" evidence="6">
    <location>
        <position position="49"/>
    </location>
    <ligand>
        <name>Fe cation</name>
        <dbReference type="ChEBI" id="CHEBI:24875"/>
        <label>1</label>
    </ligand>
</feature>
<evidence type="ECO:0000256" key="6">
    <source>
        <dbReference type="PIRSR" id="PIRSR002560-1"/>
    </source>
</evidence>
<keyword evidence="4 5" id="KW-0408">Iron</keyword>
<feature type="binding site" evidence="6">
    <location>
        <position position="127"/>
    </location>
    <ligand>
        <name>Fe cation</name>
        <dbReference type="ChEBI" id="CHEBI:24875"/>
        <label>2</label>
    </ligand>
</feature>
<evidence type="ECO:0000256" key="2">
    <source>
        <dbReference type="ARBA" id="ARBA00022617"/>
    </source>
</evidence>
<feature type="domain" description="Ferritin-like diiron" evidence="7">
    <location>
        <begin position="1"/>
        <end position="139"/>
    </location>
</feature>
<dbReference type="EC" id="1.16.3.1" evidence="5"/>
<evidence type="ECO:0000256" key="5">
    <source>
        <dbReference type="PIRNR" id="PIRNR002560"/>
    </source>
</evidence>
<dbReference type="GO" id="GO:0006826">
    <property type="term" value="P:iron ion transport"/>
    <property type="evidence" value="ECO:0007669"/>
    <property type="project" value="InterPro"/>
</dbReference>
<dbReference type="InterPro" id="IPR002024">
    <property type="entry name" value="Bacterioferritin"/>
</dbReference>
<comment type="similarity">
    <text evidence="5">Belongs to the bacterioferritin family.</text>
</comment>
<organism evidence="8 9">
    <name type="scientific">Candidatus Gottesmanbacteria bacterium GW2011_GWC2_39_8</name>
    <dbReference type="NCBI Taxonomy" id="1618450"/>
    <lineage>
        <taxon>Bacteria</taxon>
        <taxon>Candidatus Gottesmaniibacteriota</taxon>
    </lineage>
</organism>
<proteinExistence type="inferred from homology"/>
<protein>
    <recommendedName>
        <fullName evidence="5">Bacterioferritin</fullName>
        <ecNumber evidence="5">1.16.3.1</ecNumber>
    </recommendedName>
</protein>